<name>A0A975X4E3_9BURK</name>
<keyword evidence="1" id="KW-0812">Transmembrane</keyword>
<keyword evidence="1" id="KW-0472">Membrane</keyword>
<proteinExistence type="predicted"/>
<evidence type="ECO:0000313" key="2">
    <source>
        <dbReference type="EMBL" id="SOY57242.1"/>
    </source>
</evidence>
<dbReference type="Proteomes" id="UP000256297">
    <property type="component" value="Chromosome CBM2589_b"/>
</dbReference>
<organism evidence="2 3">
    <name type="scientific">Cupriavidus taiwanensis</name>
    <dbReference type="NCBI Taxonomy" id="164546"/>
    <lineage>
        <taxon>Bacteria</taxon>
        <taxon>Pseudomonadati</taxon>
        <taxon>Pseudomonadota</taxon>
        <taxon>Betaproteobacteria</taxon>
        <taxon>Burkholderiales</taxon>
        <taxon>Burkholderiaceae</taxon>
        <taxon>Cupriavidus</taxon>
    </lineage>
</organism>
<evidence type="ECO:0000256" key="1">
    <source>
        <dbReference type="SAM" id="Phobius"/>
    </source>
</evidence>
<reference evidence="2 3" key="1">
    <citation type="submission" date="2018-01" db="EMBL/GenBank/DDBJ databases">
        <authorList>
            <person name="Clerissi C."/>
        </authorList>
    </citation>
    <scope>NUCLEOTIDE SEQUENCE [LARGE SCALE GENOMIC DNA]</scope>
    <source>
        <strain evidence="2">Cupriavidus taiwanensis STM 3521</strain>
    </source>
</reference>
<accession>A0A975X4E3</accession>
<sequence>MALRRSPRALRHCFGAAISWRAVASAALFSTLRSCLAAPTSSLYSPLAAFFFALYSAAACRRASRRSTSGSFGGWIWVTPAAEPWPPAGLAEVAGMAGVAGVAGMPCAAGTAGLAGVAGVAVVCAIAAAQLRPARPAASTLAIRVWRAGCFGSMEYLQGEGRKRRPGGCGATYAAHACLAGHAATRPV</sequence>
<evidence type="ECO:0000313" key="3">
    <source>
        <dbReference type="Proteomes" id="UP000256297"/>
    </source>
</evidence>
<keyword evidence="1" id="KW-1133">Transmembrane helix</keyword>
<comment type="caution">
    <text evidence="2">The sequence shown here is derived from an EMBL/GenBank/DDBJ whole genome shotgun (WGS) entry which is preliminary data.</text>
</comment>
<protein>
    <submittedName>
        <fullName evidence="2">Uncharacterized protein</fullName>
    </submittedName>
</protein>
<gene>
    <name evidence="2" type="ORF">CBM2589_B60012</name>
</gene>
<dbReference type="AlphaFoldDB" id="A0A975X4E3"/>
<feature type="transmembrane region" description="Helical" evidence="1">
    <location>
        <begin position="47"/>
        <end position="64"/>
    </location>
</feature>
<dbReference type="EMBL" id="OFSP01000027">
    <property type="protein sequence ID" value="SOY57242.1"/>
    <property type="molecule type" value="Genomic_DNA"/>
</dbReference>